<feature type="transmembrane region" description="Helical" evidence="7">
    <location>
        <begin position="277"/>
        <end position="302"/>
    </location>
</feature>
<dbReference type="GO" id="GO:0005886">
    <property type="term" value="C:plasma membrane"/>
    <property type="evidence" value="ECO:0007669"/>
    <property type="project" value="UniProtKB-SubCell"/>
</dbReference>
<dbReference type="PROSITE" id="PS50928">
    <property type="entry name" value="ABC_TM1"/>
    <property type="match status" value="1"/>
</dbReference>
<dbReference type="GO" id="GO:0055085">
    <property type="term" value="P:transmembrane transport"/>
    <property type="evidence" value="ECO:0007669"/>
    <property type="project" value="InterPro"/>
</dbReference>
<feature type="transmembrane region" description="Helical" evidence="7">
    <location>
        <begin position="100"/>
        <end position="121"/>
    </location>
</feature>
<comment type="similarity">
    <text evidence="7">Belongs to the binding-protein-dependent transport system permease family.</text>
</comment>
<proteinExistence type="inferred from homology"/>
<dbReference type="PANTHER" id="PTHR43163:SF6">
    <property type="entry name" value="DIPEPTIDE TRANSPORT SYSTEM PERMEASE PROTEIN DPPB-RELATED"/>
    <property type="match status" value="1"/>
</dbReference>
<dbReference type="SUPFAM" id="SSF161098">
    <property type="entry name" value="MetI-like"/>
    <property type="match status" value="1"/>
</dbReference>
<evidence type="ECO:0000313" key="9">
    <source>
        <dbReference type="EMBL" id="TPG58192.1"/>
    </source>
</evidence>
<comment type="subcellular location">
    <subcellularLocation>
        <location evidence="1 7">Cell membrane</location>
        <topology evidence="1 7">Multi-pass membrane protein</topology>
    </subcellularLocation>
</comment>
<dbReference type="PANTHER" id="PTHR43163">
    <property type="entry name" value="DIPEPTIDE TRANSPORT SYSTEM PERMEASE PROTEIN DPPB-RELATED"/>
    <property type="match status" value="1"/>
</dbReference>
<evidence type="ECO:0000256" key="1">
    <source>
        <dbReference type="ARBA" id="ARBA00004651"/>
    </source>
</evidence>
<dbReference type="CDD" id="cd06261">
    <property type="entry name" value="TM_PBP2"/>
    <property type="match status" value="1"/>
</dbReference>
<name>A0A502G988_9PROT</name>
<keyword evidence="6 7" id="KW-0472">Membrane</keyword>
<keyword evidence="5 7" id="KW-1133">Transmembrane helix</keyword>
<reference evidence="9 10" key="1">
    <citation type="journal article" date="2019" name="Environ. Microbiol.">
        <title>Species interactions and distinct microbial communities in high Arctic permafrost affected cryosols are associated with the CH4 and CO2 gas fluxes.</title>
        <authorList>
            <person name="Altshuler I."/>
            <person name="Hamel J."/>
            <person name="Turney S."/>
            <person name="Magnuson E."/>
            <person name="Levesque R."/>
            <person name="Greer C."/>
            <person name="Whyte L.G."/>
        </authorList>
    </citation>
    <scope>NUCLEOTIDE SEQUENCE [LARGE SCALE GENOMIC DNA]</scope>
    <source>
        <strain evidence="9 10">S9.3B</strain>
    </source>
</reference>
<evidence type="ECO:0000256" key="2">
    <source>
        <dbReference type="ARBA" id="ARBA00022448"/>
    </source>
</evidence>
<feature type="transmembrane region" description="Helical" evidence="7">
    <location>
        <begin position="233"/>
        <end position="254"/>
    </location>
</feature>
<evidence type="ECO:0000256" key="6">
    <source>
        <dbReference type="ARBA" id="ARBA00023136"/>
    </source>
</evidence>
<dbReference type="Pfam" id="PF19300">
    <property type="entry name" value="BPD_transp_1_N"/>
    <property type="match status" value="1"/>
</dbReference>
<comment type="caution">
    <text evidence="9">The sequence shown here is derived from an EMBL/GenBank/DDBJ whole genome shotgun (WGS) entry which is preliminary data.</text>
</comment>
<keyword evidence="3" id="KW-1003">Cell membrane</keyword>
<organism evidence="9 10">
    <name type="scientific">Muricoccus nepalensis</name>
    <dbReference type="NCBI Taxonomy" id="1854500"/>
    <lineage>
        <taxon>Bacteria</taxon>
        <taxon>Pseudomonadati</taxon>
        <taxon>Pseudomonadota</taxon>
        <taxon>Alphaproteobacteria</taxon>
        <taxon>Acetobacterales</taxon>
        <taxon>Roseomonadaceae</taxon>
        <taxon>Muricoccus</taxon>
    </lineage>
</organism>
<keyword evidence="10" id="KW-1185">Reference proteome</keyword>
<dbReference type="InterPro" id="IPR045621">
    <property type="entry name" value="BPD_transp_1_N"/>
</dbReference>
<dbReference type="Gene3D" id="1.10.3720.10">
    <property type="entry name" value="MetI-like"/>
    <property type="match status" value="1"/>
</dbReference>
<dbReference type="Pfam" id="PF00528">
    <property type="entry name" value="BPD_transp_1"/>
    <property type="match status" value="1"/>
</dbReference>
<evidence type="ECO:0000313" key="10">
    <source>
        <dbReference type="Proteomes" id="UP000317078"/>
    </source>
</evidence>
<evidence type="ECO:0000256" key="7">
    <source>
        <dbReference type="RuleBase" id="RU363032"/>
    </source>
</evidence>
<feature type="transmembrane region" description="Helical" evidence="7">
    <location>
        <begin position="176"/>
        <end position="194"/>
    </location>
</feature>
<feature type="transmembrane region" description="Helical" evidence="7">
    <location>
        <begin position="133"/>
        <end position="156"/>
    </location>
</feature>
<evidence type="ECO:0000256" key="4">
    <source>
        <dbReference type="ARBA" id="ARBA00022692"/>
    </source>
</evidence>
<keyword evidence="4 7" id="KW-0812">Transmembrane</keyword>
<sequence length="311" mass="33870">MWALLSRLLGSAAVLVAVSLVLFALIHANPVSPARVVLGNDASEEDIAQFDADNGLDRPVAEQYLAWASRSLRGEFGRSLVDDTSISRTIAQTMPVTVELVLWAFLLALVLAIPLGIVSALHEDRWVDHLARALATVGVSIPGFWLGLMLIAWGAVGLGWFPAGGYVPWTEGALPHLRSMVLPAMALGLYYVAIISRMTRSAVADVMMADHVRVSRAMGLGRGRIMVYILRNALSPIVTVAAMSFGYMFGWALIVEQVFTLPGMSRALLNAIFRRDYIVILDVVLIITAFFLAANIVADLLYRLLDPRIAE</sequence>
<dbReference type="RefSeq" id="WP_140882575.1">
    <property type="nucleotide sequence ID" value="NZ_RCZP01000006.1"/>
</dbReference>
<feature type="domain" description="ABC transmembrane type-1" evidence="8">
    <location>
        <begin position="94"/>
        <end position="302"/>
    </location>
</feature>
<keyword evidence="2 7" id="KW-0813">Transport</keyword>
<gene>
    <name evidence="9" type="ORF">EAH89_09560</name>
</gene>
<evidence type="ECO:0000256" key="3">
    <source>
        <dbReference type="ARBA" id="ARBA00022475"/>
    </source>
</evidence>
<dbReference type="AlphaFoldDB" id="A0A502G988"/>
<dbReference type="InterPro" id="IPR000515">
    <property type="entry name" value="MetI-like"/>
</dbReference>
<protein>
    <submittedName>
        <fullName evidence="9">ABC transporter permease</fullName>
    </submittedName>
</protein>
<evidence type="ECO:0000256" key="5">
    <source>
        <dbReference type="ARBA" id="ARBA00022989"/>
    </source>
</evidence>
<accession>A0A502G988</accession>
<dbReference type="Proteomes" id="UP000317078">
    <property type="component" value="Unassembled WGS sequence"/>
</dbReference>
<evidence type="ECO:0000259" key="8">
    <source>
        <dbReference type="PROSITE" id="PS50928"/>
    </source>
</evidence>
<dbReference type="InterPro" id="IPR035906">
    <property type="entry name" value="MetI-like_sf"/>
</dbReference>
<dbReference type="OrthoDB" id="9805855at2"/>
<dbReference type="EMBL" id="RCZP01000006">
    <property type="protein sequence ID" value="TPG58192.1"/>
    <property type="molecule type" value="Genomic_DNA"/>
</dbReference>